<comment type="caution">
    <text evidence="2">The sequence shown here is derived from an EMBL/GenBank/DDBJ whole genome shotgun (WGS) entry which is preliminary data.</text>
</comment>
<protein>
    <submittedName>
        <fullName evidence="2">Uncharacterized protein</fullName>
    </submittedName>
</protein>
<proteinExistence type="predicted"/>
<evidence type="ECO:0000256" key="1">
    <source>
        <dbReference type="SAM" id="MobiDB-lite"/>
    </source>
</evidence>
<dbReference type="InterPro" id="IPR043746">
    <property type="entry name" value="DUF5691"/>
</dbReference>
<dbReference type="Proteomes" id="UP000677913">
    <property type="component" value="Unassembled WGS sequence"/>
</dbReference>
<accession>A0A8J8BCF3</accession>
<feature type="compositionally biased region" description="Pro residues" evidence="1">
    <location>
        <begin position="67"/>
        <end position="76"/>
    </location>
</feature>
<evidence type="ECO:0000313" key="2">
    <source>
        <dbReference type="EMBL" id="MBS2961719.1"/>
    </source>
</evidence>
<dbReference type="RefSeq" id="WP_211463655.1">
    <property type="nucleotide sequence ID" value="NZ_JAGSXH010000003.1"/>
</dbReference>
<organism evidence="2 3">
    <name type="scientific">Actinocrinis puniceicyclus</name>
    <dbReference type="NCBI Taxonomy" id="977794"/>
    <lineage>
        <taxon>Bacteria</taxon>
        <taxon>Bacillati</taxon>
        <taxon>Actinomycetota</taxon>
        <taxon>Actinomycetes</taxon>
        <taxon>Catenulisporales</taxon>
        <taxon>Actinospicaceae</taxon>
        <taxon>Actinocrinis</taxon>
    </lineage>
</organism>
<dbReference type="AlphaFoldDB" id="A0A8J8BCF3"/>
<sequence>MTVPDVMDDWAHLVSTALVGTDRRPLPAAGPGPGADPAAQLLARAALAGLARRVGRPPERFEGALPQPAPPDPRPALPQAAARRLRTILDSYPKYLPEWLAAVRRAGFRLPAAYLPPLLDIGRTNMLIRADLAAVLAEPGRWLAAASGNWRYLLREARAEARPEDWQGADPDARVCYVAGLYLSDPQAARRLIRQDWAAQRAAVKLGLLALVSRYPDPDDVSFVQGLLKDPSKQVRDEATLLAGGLERRSAKPPPPDFTAEVARLLAANRGVGRDLHNFVMTRSGEPWPHDGALLLIDALAERGGRAAKAAWSDWIAEQVQTAVADNAPLTVRDRVAGLVADQAVAAALEGAAPRVDFAAMLALLDFRRDMLAELRLS</sequence>
<keyword evidence="3" id="KW-1185">Reference proteome</keyword>
<feature type="region of interest" description="Disordered" evidence="1">
    <location>
        <begin position="58"/>
        <end position="78"/>
    </location>
</feature>
<evidence type="ECO:0000313" key="3">
    <source>
        <dbReference type="Proteomes" id="UP000677913"/>
    </source>
</evidence>
<name>A0A8J8BCF3_9ACTN</name>
<gene>
    <name evidence="2" type="ORF">KGA66_01575</name>
</gene>
<reference evidence="2" key="1">
    <citation type="submission" date="2021-04" db="EMBL/GenBank/DDBJ databases">
        <title>Genome based classification of Actinospica acidithermotolerans sp. nov., an actinobacterium isolated from an Indonesian hot spring.</title>
        <authorList>
            <person name="Kusuma A.B."/>
            <person name="Putra K.E."/>
            <person name="Nafisah S."/>
            <person name="Loh J."/>
            <person name="Nouioui I."/>
            <person name="Goodfellow M."/>
        </authorList>
    </citation>
    <scope>NUCLEOTIDE SEQUENCE</scope>
    <source>
        <strain evidence="2">DSM 45618</strain>
    </source>
</reference>
<dbReference type="EMBL" id="JAGSXH010000003">
    <property type="protein sequence ID" value="MBS2961719.1"/>
    <property type="molecule type" value="Genomic_DNA"/>
</dbReference>
<dbReference type="Pfam" id="PF18944">
    <property type="entry name" value="DUF5691"/>
    <property type="match status" value="1"/>
</dbReference>